<keyword evidence="3" id="KW-1003">Cell membrane</keyword>
<keyword evidence="4 7" id="KW-0812">Transmembrane</keyword>
<name>A0A2Z4REK3_PSEPU</name>
<feature type="transmembrane region" description="Helical" evidence="7">
    <location>
        <begin position="12"/>
        <end position="31"/>
    </location>
</feature>
<gene>
    <name evidence="8" type="ORF">DKY63_00130</name>
</gene>
<evidence type="ECO:0000256" key="6">
    <source>
        <dbReference type="ARBA" id="ARBA00023136"/>
    </source>
</evidence>
<dbReference type="Proteomes" id="UP000250299">
    <property type="component" value="Chromosome"/>
</dbReference>
<protein>
    <submittedName>
        <fullName evidence="8">DoxX family membrane protein</fullName>
    </submittedName>
</protein>
<sequence>MSTTQIETTTTTVDVALCWLRITGCLLLLSVHGIPKLLHFDHELGVIEDPFGMGSLLTLSLAVFAEVLCPLFIILGILTRLATLPVLFLLAVSVIWVHPEWSLAEGQFAWLLLIVFSTIFIAGSGRLALGTSLSHRWPILREL</sequence>
<keyword evidence="5 7" id="KW-1133">Transmembrane helix</keyword>
<feature type="transmembrane region" description="Helical" evidence="7">
    <location>
        <begin position="81"/>
        <end position="98"/>
    </location>
</feature>
<dbReference type="InterPro" id="IPR051907">
    <property type="entry name" value="DoxX-like_oxidoreductase"/>
</dbReference>
<dbReference type="InterPro" id="IPR032808">
    <property type="entry name" value="DoxX"/>
</dbReference>
<dbReference type="EMBL" id="CP029693">
    <property type="protein sequence ID" value="AWY38394.1"/>
    <property type="molecule type" value="Genomic_DNA"/>
</dbReference>
<proteinExistence type="inferred from homology"/>
<accession>A0A2Z4REK3</accession>
<evidence type="ECO:0000256" key="3">
    <source>
        <dbReference type="ARBA" id="ARBA00022475"/>
    </source>
</evidence>
<evidence type="ECO:0000256" key="5">
    <source>
        <dbReference type="ARBA" id="ARBA00022989"/>
    </source>
</evidence>
<evidence type="ECO:0000313" key="9">
    <source>
        <dbReference type="Proteomes" id="UP000250299"/>
    </source>
</evidence>
<dbReference type="PANTHER" id="PTHR33452">
    <property type="entry name" value="OXIDOREDUCTASE CATD-RELATED"/>
    <property type="match status" value="1"/>
</dbReference>
<dbReference type="RefSeq" id="WP_110962215.1">
    <property type="nucleotide sequence ID" value="NZ_CP029693.1"/>
</dbReference>
<evidence type="ECO:0000256" key="7">
    <source>
        <dbReference type="SAM" id="Phobius"/>
    </source>
</evidence>
<feature type="transmembrane region" description="Helical" evidence="7">
    <location>
        <begin position="51"/>
        <end position="74"/>
    </location>
</feature>
<comment type="subcellular location">
    <subcellularLocation>
        <location evidence="1">Cell membrane</location>
        <topology evidence="1">Multi-pass membrane protein</topology>
    </subcellularLocation>
</comment>
<dbReference type="OrthoDB" id="9813193at2"/>
<comment type="similarity">
    <text evidence="2">Belongs to the DoxX family.</text>
</comment>
<evidence type="ECO:0000256" key="1">
    <source>
        <dbReference type="ARBA" id="ARBA00004651"/>
    </source>
</evidence>
<evidence type="ECO:0000256" key="4">
    <source>
        <dbReference type="ARBA" id="ARBA00022692"/>
    </source>
</evidence>
<feature type="transmembrane region" description="Helical" evidence="7">
    <location>
        <begin position="110"/>
        <end position="129"/>
    </location>
</feature>
<dbReference type="PANTHER" id="PTHR33452:SF1">
    <property type="entry name" value="INNER MEMBRANE PROTEIN YPHA-RELATED"/>
    <property type="match status" value="1"/>
</dbReference>
<dbReference type="AlphaFoldDB" id="A0A2Z4REK3"/>
<reference evidence="8 9" key="1">
    <citation type="submission" date="2018-05" db="EMBL/GenBank/DDBJ databases">
        <title>Whole genome sequence of Pseudomonas putida JBC17.</title>
        <authorList>
            <person name="Lee Y.H."/>
            <person name="David K."/>
        </authorList>
    </citation>
    <scope>NUCLEOTIDE SEQUENCE [LARGE SCALE GENOMIC DNA]</scope>
    <source>
        <strain evidence="8 9">JBC17</strain>
    </source>
</reference>
<evidence type="ECO:0000256" key="2">
    <source>
        <dbReference type="ARBA" id="ARBA00006679"/>
    </source>
</evidence>
<dbReference type="GO" id="GO:0005886">
    <property type="term" value="C:plasma membrane"/>
    <property type="evidence" value="ECO:0007669"/>
    <property type="project" value="UniProtKB-SubCell"/>
</dbReference>
<organism evidence="8 9">
    <name type="scientific">Pseudomonas putida</name>
    <name type="common">Arthrobacter siderocapsulatus</name>
    <dbReference type="NCBI Taxonomy" id="303"/>
    <lineage>
        <taxon>Bacteria</taxon>
        <taxon>Pseudomonadati</taxon>
        <taxon>Pseudomonadota</taxon>
        <taxon>Gammaproteobacteria</taxon>
        <taxon>Pseudomonadales</taxon>
        <taxon>Pseudomonadaceae</taxon>
        <taxon>Pseudomonas</taxon>
    </lineage>
</organism>
<dbReference type="Pfam" id="PF07681">
    <property type="entry name" value="DoxX"/>
    <property type="match status" value="1"/>
</dbReference>
<evidence type="ECO:0000313" key="8">
    <source>
        <dbReference type="EMBL" id="AWY38394.1"/>
    </source>
</evidence>
<keyword evidence="6 7" id="KW-0472">Membrane</keyword>